<dbReference type="PROSITE" id="PS51085">
    <property type="entry name" value="2FE2S_FER_2"/>
    <property type="match status" value="1"/>
</dbReference>
<dbReference type="InterPro" id="IPR036010">
    <property type="entry name" value="2Fe-2S_ferredoxin-like_sf"/>
</dbReference>
<dbReference type="EMBL" id="LK996017">
    <property type="protein sequence ID" value="CDX02249.1"/>
    <property type="molecule type" value="Genomic_DNA"/>
</dbReference>
<dbReference type="InterPro" id="IPR040506">
    <property type="entry name" value="RACo_linker"/>
</dbReference>
<dbReference type="InterPro" id="IPR001041">
    <property type="entry name" value="2Fe-2S_ferredoxin-type"/>
</dbReference>
<dbReference type="Gene3D" id="3.30.420.480">
    <property type="entry name" value="Domain of unknown function (DUF4445)"/>
    <property type="match status" value="1"/>
</dbReference>
<organism evidence="2">
    <name type="scientific">Desulfitobacterium hafniense</name>
    <name type="common">Desulfitobacterium frappieri</name>
    <dbReference type="NCBI Taxonomy" id="49338"/>
    <lineage>
        <taxon>Bacteria</taxon>
        <taxon>Bacillati</taxon>
        <taxon>Bacillota</taxon>
        <taxon>Clostridia</taxon>
        <taxon>Eubacteriales</taxon>
        <taxon>Desulfitobacteriaceae</taxon>
        <taxon>Desulfitobacterium</taxon>
    </lineage>
</organism>
<accession>A0A098B026</accession>
<dbReference type="PANTHER" id="PTHR42895">
    <property type="entry name" value="IRON-SULFUR CLUSTER-BINDING PROTEIN-RELATED"/>
    <property type="match status" value="1"/>
</dbReference>
<dbReference type="GO" id="GO:0051536">
    <property type="term" value="F:iron-sulfur cluster binding"/>
    <property type="evidence" value="ECO:0007669"/>
    <property type="project" value="InterPro"/>
</dbReference>
<dbReference type="Pfam" id="PF17650">
    <property type="entry name" value="RACo_linker"/>
    <property type="match status" value="1"/>
</dbReference>
<name>A0A098B026_DESHA</name>
<reference evidence="2" key="1">
    <citation type="submission" date="2014-07" db="EMBL/GenBank/DDBJ databases">
        <authorList>
            <person name="Hornung V.Bastian."/>
        </authorList>
    </citation>
    <scope>NUCLEOTIDE SEQUENCE</scope>
    <source>
        <strain evidence="2">PCE-S</strain>
    </source>
</reference>
<evidence type="ECO:0000313" key="2">
    <source>
        <dbReference type="EMBL" id="CDX02249.1"/>
    </source>
</evidence>
<feature type="domain" description="2Fe-2S ferredoxin-type" evidence="1">
    <location>
        <begin position="2"/>
        <end position="93"/>
    </location>
</feature>
<dbReference type="Pfam" id="PF17651">
    <property type="entry name" value="Raco_middle"/>
    <property type="match status" value="1"/>
</dbReference>
<dbReference type="CDD" id="cd00207">
    <property type="entry name" value="fer2"/>
    <property type="match status" value="1"/>
</dbReference>
<evidence type="ECO:0000259" key="1">
    <source>
        <dbReference type="PROSITE" id="PS51085"/>
    </source>
</evidence>
<dbReference type="SUPFAM" id="SSF54292">
    <property type="entry name" value="2Fe-2S ferredoxin-like"/>
    <property type="match status" value="1"/>
</dbReference>
<proteinExistence type="predicted"/>
<dbReference type="AlphaFoldDB" id="A0A098B026"/>
<dbReference type="Gene3D" id="3.10.20.30">
    <property type="match status" value="1"/>
</dbReference>
<protein>
    <submittedName>
        <fullName evidence="2">2Fe-2S iron-sulfur cluster binding domain protein</fullName>
    </submittedName>
</protein>
<dbReference type="Pfam" id="PF00111">
    <property type="entry name" value="Fer2"/>
    <property type="match status" value="1"/>
</dbReference>
<dbReference type="Gene3D" id="3.10.20.880">
    <property type="match status" value="1"/>
</dbReference>
<dbReference type="InterPro" id="IPR027980">
    <property type="entry name" value="RACo_C"/>
</dbReference>
<gene>
    <name evidence="2" type="ORF">DPCES_2362</name>
</gene>
<dbReference type="InterPro" id="IPR041414">
    <property type="entry name" value="Raco-like_middle"/>
</dbReference>
<dbReference type="InterPro" id="IPR052911">
    <property type="entry name" value="Corrinoid_activation_enz"/>
</dbReference>
<dbReference type="InterPro" id="IPR012675">
    <property type="entry name" value="Beta-grasp_dom_sf"/>
</dbReference>
<dbReference type="Pfam" id="PF14574">
    <property type="entry name" value="RACo_C_ter"/>
    <property type="match status" value="1"/>
</dbReference>
<dbReference type="RefSeq" id="WP_005812820.1">
    <property type="nucleotide sequence ID" value="NZ_CABKQQ010000042.1"/>
</dbReference>
<dbReference type="InterPro" id="IPR042259">
    <property type="entry name" value="Raco-like_middle_sf"/>
</dbReference>
<dbReference type="PANTHER" id="PTHR42895:SF2">
    <property type="entry name" value="IRON-SULFUR CLUSTER PROTEIN"/>
    <property type="match status" value="1"/>
</dbReference>
<sequence length="608" mass="65122">MVQVTFLPGKRAIEVSEGSTVMEAAIAAGVPLESTCGGRGTCGKCKVQVDPTLVDPALDMGKFLSDSERKAGWVLACRYKVAEDLIVNLSESKDAHQRKTNLSQLEDIDLAPSVKKYELKLAKPTVHDQTPDWDRLMAALPSPKIHFNRTLAAGLPQILHQSNFHVTAVVDGNALLAVEPGDTTQKSHGLAIDIGTTTTVVYLVDLLQGKILDSDALTNPQRVFGADVISRITHAAKGPEQLQQLQTVVVEGLNTIISRLCKRNDLKQEDIYQAVVVGNTTMSHLFLGIDPTYLAPAPFIPVFRQSVQVKAAELGLNILKTGHVVVVPNVAGYVGADTVGVMIAAKVDQLPGYTLAVDIGTNGEIILAGGKRILTCSTAAGPAFEGAEIKYGMRAADGAIERVKITDDVELAVIGNAKPIGICGSGLIDAIAQMAEAGVIHESGRIVNTPEDLAKLPARIQERIRKAEGGFEFVLAWGKDTGLKEDVVLTQKDIRELQLAKGAILAGIKILMKEMGIGLEQLDRVLLAGAFGNYISKEAALRIGLLPDVPLEKIRAIGNAAGDGAKMILLSKEERKRAALLAELAEHLELSTRSDFQEEFIEALSFEK</sequence>
<dbReference type="PATRIC" id="fig|49338.4.peg.2542"/>